<comment type="caution">
    <text evidence="1">The sequence shown here is derived from an EMBL/GenBank/DDBJ whole genome shotgun (WGS) entry which is preliminary data.</text>
</comment>
<dbReference type="EMBL" id="JBBUTH010000001">
    <property type="protein sequence ID" value="MEK8048641.1"/>
    <property type="molecule type" value="Genomic_DNA"/>
</dbReference>
<keyword evidence="2" id="KW-1185">Reference proteome</keyword>
<gene>
    <name evidence="1" type="ORF">AACH10_00130</name>
</gene>
<name>A0ABU9C9T1_9BURK</name>
<organism evidence="1 2">
    <name type="scientific">Pseudaquabacterium inlustre</name>
    <dbReference type="NCBI Taxonomy" id="2984192"/>
    <lineage>
        <taxon>Bacteria</taxon>
        <taxon>Pseudomonadati</taxon>
        <taxon>Pseudomonadota</taxon>
        <taxon>Betaproteobacteria</taxon>
        <taxon>Burkholderiales</taxon>
        <taxon>Sphaerotilaceae</taxon>
        <taxon>Pseudaquabacterium</taxon>
    </lineage>
</organism>
<dbReference type="Proteomes" id="UP001365405">
    <property type="component" value="Unassembled WGS sequence"/>
</dbReference>
<sequence>MLHSPAELAALQAETGQRADLDSLVSAVEQRLGALNDALRDRNAPSIELHANELHRDLARAVEAFMHAARHGGVPEPMRLRLARAGAQVARQREALARATAALDRAIDVLMPPPIAHGGVYGANGRADSLLRGGSLSA</sequence>
<proteinExistence type="predicted"/>
<evidence type="ECO:0008006" key="3">
    <source>
        <dbReference type="Google" id="ProtNLM"/>
    </source>
</evidence>
<protein>
    <recommendedName>
        <fullName evidence="3">Flagellar protein FlgN</fullName>
    </recommendedName>
</protein>
<evidence type="ECO:0000313" key="2">
    <source>
        <dbReference type="Proteomes" id="UP001365405"/>
    </source>
</evidence>
<reference evidence="1 2" key="1">
    <citation type="submission" date="2024-04" db="EMBL/GenBank/DDBJ databases">
        <title>Novel species of the genus Ideonella isolated from streams.</title>
        <authorList>
            <person name="Lu H."/>
        </authorList>
    </citation>
    <scope>NUCLEOTIDE SEQUENCE [LARGE SCALE GENOMIC DNA]</scope>
    <source>
        <strain evidence="1 2">DXS22W</strain>
    </source>
</reference>
<accession>A0ABU9C9T1</accession>
<evidence type="ECO:0000313" key="1">
    <source>
        <dbReference type="EMBL" id="MEK8048641.1"/>
    </source>
</evidence>
<dbReference type="RefSeq" id="WP_341408321.1">
    <property type="nucleotide sequence ID" value="NZ_JBBUTH010000001.1"/>
</dbReference>